<keyword evidence="7" id="KW-0812">Transmembrane</keyword>
<dbReference type="Pfam" id="PF04650">
    <property type="entry name" value="YSIRK_signal"/>
    <property type="match status" value="1"/>
</dbReference>
<proteinExistence type="predicted"/>
<dbReference type="PATRIC" id="fig|1423754.3.peg.59"/>
<name>A0A0R1YF66_9LACO</name>
<feature type="compositionally biased region" description="Polar residues" evidence="6">
    <location>
        <begin position="849"/>
        <end position="858"/>
    </location>
</feature>
<feature type="compositionally biased region" description="Low complexity" evidence="6">
    <location>
        <begin position="129"/>
        <end position="152"/>
    </location>
</feature>
<keyword evidence="1" id="KW-0134">Cell wall</keyword>
<feature type="compositionally biased region" description="Polar residues" evidence="6">
    <location>
        <begin position="879"/>
        <end position="894"/>
    </location>
</feature>
<feature type="compositionally biased region" description="Basic and acidic residues" evidence="6">
    <location>
        <begin position="165"/>
        <end position="178"/>
    </location>
</feature>
<feature type="transmembrane region" description="Helical" evidence="7">
    <location>
        <begin position="913"/>
        <end position="932"/>
    </location>
</feature>
<dbReference type="InterPro" id="IPR019931">
    <property type="entry name" value="LPXTG_anchor"/>
</dbReference>
<dbReference type="OrthoDB" id="2329755at2"/>
<dbReference type="STRING" id="1423754.FC39_GL000059"/>
<keyword evidence="7" id="KW-1133">Transmembrane helix</keyword>
<accession>A0A0R1YF66</accession>
<evidence type="ECO:0000256" key="4">
    <source>
        <dbReference type="ARBA" id="ARBA00023088"/>
    </source>
</evidence>
<keyword evidence="3" id="KW-0732">Signal</keyword>
<sequence length="939" mass="103237">MVSRKNIQEKLRKIEEKRERHSIRKFTVGAASVLIGLTFMGMASQQVKASEITQDTVAVENSTIDSNSEANNVATEEVAVNNDSVGNSEVTTEPIENEVSESSASVTENNNSSSADNSSVVTESTKNESSSVAGPSTSVSENENSSQVETSTPNQENNINQVQTEKTEDVKKPSYEDSKAEVDKINGEINKDLEDVVNKAEEIDGVTVDKKDPNKVTTGTTDIDKNKAEIIANNKKQIEEILKALEEHKAALKDYEGKLDEYNKKRDEYIQQLKDLGLWDENEHIDPDKLSQLLIFGKEENATVTVKPLNPNVVQGTGSMLNGLLNNFWQVNDTVHGDFLQVTYTDLKNSFYAGELISKIEITYSDFIMSNHPSQNNRKPGIYFGKSPTDGFFYVKAESVTMGLKMYDANGKLITLGENTAYITIGSLNSKGEGNDYVEKAEIINGSSHKGEGVALPESSVTIHKGPNGDILYSDKNNELLYDKNITDAERELAIKIWGKDIVDKYLGWDDSKDRSKEIFGSGLFKVSGDGIKIKFSNKLGSAWATFSTTIPKITFDAEKPEKPTTTITWQPGQLVLNKNSSAHIHYVDVNGAVLNGVTNFTPEHGFELSDQKQSHEHLAIGDKYDNILWNWEEAGYILATDTVHPGATNGVITDDVQHIYVYLKHKTETVNRDKEVNQTIHYVYEDGTTAAPDHVSIKLVFTQTGVKNLVTGQIDWNGEWTKTQTFVTVVSPTIDGYTTDRPEVGPYDIIVDNSNFNDNLDKVDTVVYTKNPSPDKPEIPEDPTTPEIPDKPEVPENPTNPEQPTIPEDPTTPDTPEVPEDDSTSPGPEISDDVEESVSPLPEKTPSNEETVTPKSQDTSKETSKVATISSKNEKNAVLTNLSTGEKSSATKTAESDEAALPQTGEKDTNKAGMFGALIAVIGSLFGLAQIKKRKKNN</sequence>
<keyword evidence="2" id="KW-0964">Secreted</keyword>
<dbReference type="Pfam" id="PF17966">
    <property type="entry name" value="Muc_B2"/>
    <property type="match status" value="1"/>
</dbReference>
<dbReference type="Proteomes" id="UP000051223">
    <property type="component" value="Unassembled WGS sequence"/>
</dbReference>
<dbReference type="EMBL" id="AZGI01000006">
    <property type="protein sequence ID" value="KRM40863.1"/>
    <property type="molecule type" value="Genomic_DNA"/>
</dbReference>
<feature type="compositionally biased region" description="Polar residues" evidence="6">
    <location>
        <begin position="153"/>
        <end position="164"/>
    </location>
</feature>
<dbReference type="Gene3D" id="2.60.530.10">
    <property type="entry name" value="Major cell-surface adhesin PAc"/>
    <property type="match status" value="1"/>
</dbReference>
<feature type="coiled-coil region" evidence="5">
    <location>
        <begin position="228"/>
        <end position="272"/>
    </location>
</feature>
<organism evidence="9 10">
    <name type="scientific">Lactobacillus hamsteri DSM 5661 = JCM 6256</name>
    <dbReference type="NCBI Taxonomy" id="1423754"/>
    <lineage>
        <taxon>Bacteria</taxon>
        <taxon>Bacillati</taxon>
        <taxon>Bacillota</taxon>
        <taxon>Bacilli</taxon>
        <taxon>Lactobacillales</taxon>
        <taxon>Lactobacillaceae</taxon>
        <taxon>Lactobacillus</taxon>
    </lineage>
</organism>
<evidence type="ECO:0000256" key="1">
    <source>
        <dbReference type="ARBA" id="ARBA00022512"/>
    </source>
</evidence>
<feature type="region of interest" description="Disordered" evidence="6">
    <location>
        <begin position="768"/>
        <end position="913"/>
    </location>
</feature>
<protein>
    <submittedName>
        <fullName evidence="9">Mucus binding protein Mub</fullName>
    </submittedName>
</protein>
<dbReference type="Pfam" id="PF08363">
    <property type="entry name" value="GbpC"/>
    <property type="match status" value="1"/>
</dbReference>
<evidence type="ECO:0000259" key="8">
    <source>
        <dbReference type="PROSITE" id="PS50847"/>
    </source>
</evidence>
<dbReference type="AlphaFoldDB" id="A0A0R1YF66"/>
<evidence type="ECO:0000256" key="3">
    <source>
        <dbReference type="ARBA" id="ARBA00022729"/>
    </source>
</evidence>
<evidence type="ECO:0000256" key="2">
    <source>
        <dbReference type="ARBA" id="ARBA00022525"/>
    </source>
</evidence>
<comment type="caution">
    <text evidence="9">The sequence shown here is derived from an EMBL/GenBank/DDBJ whole genome shotgun (WGS) entry which is preliminary data.</text>
</comment>
<dbReference type="SUPFAM" id="SSF74914">
    <property type="entry name" value="V-region of surface antigen I/II (SA I/II, PAC)"/>
    <property type="match status" value="1"/>
</dbReference>
<evidence type="ECO:0000256" key="7">
    <source>
        <dbReference type="SAM" id="Phobius"/>
    </source>
</evidence>
<keyword evidence="10" id="KW-1185">Reference proteome</keyword>
<feature type="compositionally biased region" description="Low complexity" evidence="6">
    <location>
        <begin position="109"/>
        <end position="119"/>
    </location>
</feature>
<dbReference type="InterPro" id="IPR013574">
    <property type="entry name" value="Glucan-bd_C/Surface_Ag-I/II_V"/>
</dbReference>
<evidence type="ECO:0000313" key="9">
    <source>
        <dbReference type="EMBL" id="KRM40863.1"/>
    </source>
</evidence>
<dbReference type="Gene3D" id="2.60.40.4300">
    <property type="match status" value="1"/>
</dbReference>
<dbReference type="InterPro" id="IPR036234">
    <property type="entry name" value="SA_I/II_PAC_V_sf"/>
</dbReference>
<keyword evidence="7" id="KW-0472">Membrane</keyword>
<gene>
    <name evidence="9" type="ORF">FC39_GL000059</name>
</gene>
<dbReference type="InterPro" id="IPR041324">
    <property type="entry name" value="AgI/II_N"/>
</dbReference>
<feature type="region of interest" description="Disordered" evidence="6">
    <location>
        <begin position="79"/>
        <end position="178"/>
    </location>
</feature>
<dbReference type="NCBIfam" id="TIGR01167">
    <property type="entry name" value="LPXTG_anchor"/>
    <property type="match status" value="1"/>
</dbReference>
<reference evidence="9 10" key="1">
    <citation type="journal article" date="2015" name="Genome Announc.">
        <title>Expanding the biotechnology potential of lactobacilli through comparative genomics of 213 strains and associated genera.</title>
        <authorList>
            <person name="Sun Z."/>
            <person name="Harris H.M."/>
            <person name="McCann A."/>
            <person name="Guo C."/>
            <person name="Argimon S."/>
            <person name="Zhang W."/>
            <person name="Yang X."/>
            <person name="Jeffery I.B."/>
            <person name="Cooney J.C."/>
            <person name="Kagawa T.F."/>
            <person name="Liu W."/>
            <person name="Song Y."/>
            <person name="Salvetti E."/>
            <person name="Wrobel A."/>
            <person name="Rasinkangas P."/>
            <person name="Parkhill J."/>
            <person name="Rea M.C."/>
            <person name="O'Sullivan O."/>
            <person name="Ritari J."/>
            <person name="Douillard F.P."/>
            <person name="Paul Ross R."/>
            <person name="Yang R."/>
            <person name="Briner A.E."/>
            <person name="Felis G.E."/>
            <person name="de Vos W.M."/>
            <person name="Barrangou R."/>
            <person name="Klaenhammer T.R."/>
            <person name="Caufield P.W."/>
            <person name="Cui Y."/>
            <person name="Zhang H."/>
            <person name="O'Toole P.W."/>
        </authorList>
    </citation>
    <scope>NUCLEOTIDE SEQUENCE [LARGE SCALE GENOMIC DNA]</scope>
    <source>
        <strain evidence="9 10">DSM 5661</strain>
    </source>
</reference>
<dbReference type="NCBIfam" id="TIGR01168">
    <property type="entry name" value="YSIRK_signal"/>
    <property type="match status" value="1"/>
</dbReference>
<feature type="domain" description="Gram-positive cocci surface proteins LPxTG" evidence="8">
    <location>
        <begin position="902"/>
        <end position="939"/>
    </location>
</feature>
<evidence type="ECO:0000256" key="5">
    <source>
        <dbReference type="SAM" id="Coils"/>
    </source>
</evidence>
<dbReference type="InterPro" id="IPR005877">
    <property type="entry name" value="YSIRK_signal_dom"/>
</dbReference>
<dbReference type="RefSeq" id="WP_025080207.1">
    <property type="nucleotide sequence ID" value="NZ_AZGI01000006.1"/>
</dbReference>
<feature type="compositionally biased region" description="Low complexity" evidence="6">
    <location>
        <begin position="803"/>
        <end position="816"/>
    </location>
</feature>
<dbReference type="eggNOG" id="COG0810">
    <property type="taxonomic scope" value="Bacteria"/>
</dbReference>
<dbReference type="InterPro" id="IPR041495">
    <property type="entry name" value="Mub_B2"/>
</dbReference>
<evidence type="ECO:0000313" key="10">
    <source>
        <dbReference type="Proteomes" id="UP000051223"/>
    </source>
</evidence>
<keyword evidence="4" id="KW-0572">Peptidoglycan-anchor</keyword>
<dbReference type="Pfam" id="PF00746">
    <property type="entry name" value="Gram_pos_anchor"/>
    <property type="match status" value="1"/>
</dbReference>
<evidence type="ECO:0000256" key="6">
    <source>
        <dbReference type="SAM" id="MobiDB-lite"/>
    </source>
</evidence>
<dbReference type="Pfam" id="PF18652">
    <property type="entry name" value="Adhesin_P1_N"/>
    <property type="match status" value="1"/>
</dbReference>
<keyword evidence="5" id="KW-0175">Coiled coil</keyword>
<dbReference type="PROSITE" id="PS50847">
    <property type="entry name" value="GRAM_POS_ANCHORING"/>
    <property type="match status" value="1"/>
</dbReference>